<dbReference type="Proteomes" id="UP000269945">
    <property type="component" value="Unassembled WGS sequence"/>
</dbReference>
<proteinExistence type="predicted"/>
<evidence type="ECO:0000313" key="1">
    <source>
        <dbReference type="EMBL" id="VCX42067.1"/>
    </source>
</evidence>
<accession>A0A9X9MDB6</accession>
<keyword evidence="2" id="KW-1185">Reference proteome</keyword>
<gene>
    <name evidence="1" type="ORF">BN2614_LOCUS5</name>
</gene>
<reference evidence="1 2" key="1">
    <citation type="submission" date="2018-10" db="EMBL/GenBank/DDBJ databases">
        <authorList>
            <person name="Ekblom R."/>
            <person name="Jareborg N."/>
        </authorList>
    </citation>
    <scope>NUCLEOTIDE SEQUENCE [LARGE SCALE GENOMIC DNA]</scope>
    <source>
        <tissue evidence="1">Muscle</tissue>
    </source>
</reference>
<dbReference type="EMBL" id="CYRY02046376">
    <property type="protein sequence ID" value="VCX42067.1"/>
    <property type="molecule type" value="Genomic_DNA"/>
</dbReference>
<name>A0A9X9MDB6_GULGU</name>
<evidence type="ECO:0000313" key="2">
    <source>
        <dbReference type="Proteomes" id="UP000269945"/>
    </source>
</evidence>
<comment type="caution">
    <text evidence="1">The sequence shown here is derived from an EMBL/GenBank/DDBJ whole genome shotgun (WGS) entry which is preliminary data.</text>
</comment>
<organism evidence="1 2">
    <name type="scientific">Gulo gulo</name>
    <name type="common">Wolverine</name>
    <name type="synonym">Gluton</name>
    <dbReference type="NCBI Taxonomy" id="48420"/>
    <lineage>
        <taxon>Eukaryota</taxon>
        <taxon>Metazoa</taxon>
        <taxon>Chordata</taxon>
        <taxon>Craniata</taxon>
        <taxon>Vertebrata</taxon>
        <taxon>Euteleostomi</taxon>
        <taxon>Mammalia</taxon>
        <taxon>Eutheria</taxon>
        <taxon>Laurasiatheria</taxon>
        <taxon>Carnivora</taxon>
        <taxon>Caniformia</taxon>
        <taxon>Musteloidea</taxon>
        <taxon>Mustelidae</taxon>
        <taxon>Guloninae</taxon>
        <taxon>Gulo</taxon>
    </lineage>
</organism>
<sequence>MGVFLALCPDSLPCGFWSTIPEHSAARDSAPRTELAFDSRHLSGARCSLLSWGAGEREQTLSRSEVRAGRALGKYIQSCPSFGKRVFHSPELSSAGACVPLIGRGLAGSEHEGQVVLESGHRLLTGGSSPEQSGACPLQ</sequence>
<protein>
    <submittedName>
        <fullName evidence="1">Uncharacterized protein</fullName>
    </submittedName>
</protein>
<dbReference type="AlphaFoldDB" id="A0A9X9MDB6"/>